<protein>
    <submittedName>
        <fullName evidence="1">Uncharacterized protein</fullName>
    </submittedName>
</protein>
<sequence length="105" mass="12068">MVGQNTRLGWLISGPVNTANPNQSHYSLVGVQELDDSLKRFWEVEETVFSQELTPEQEECENHYRLTTRWSPDTGRYVVRLPFKPDICPTKMLTSSAYDSQMATN</sequence>
<evidence type="ECO:0000313" key="1">
    <source>
        <dbReference type="EMBL" id="CAD7087331.1"/>
    </source>
</evidence>
<dbReference type="InParanoid" id="A0A7R8YWZ3"/>
<organism evidence="1 2">
    <name type="scientific">Hermetia illucens</name>
    <name type="common">Black soldier fly</name>
    <dbReference type="NCBI Taxonomy" id="343691"/>
    <lineage>
        <taxon>Eukaryota</taxon>
        <taxon>Metazoa</taxon>
        <taxon>Ecdysozoa</taxon>
        <taxon>Arthropoda</taxon>
        <taxon>Hexapoda</taxon>
        <taxon>Insecta</taxon>
        <taxon>Pterygota</taxon>
        <taxon>Neoptera</taxon>
        <taxon>Endopterygota</taxon>
        <taxon>Diptera</taxon>
        <taxon>Brachycera</taxon>
        <taxon>Stratiomyomorpha</taxon>
        <taxon>Stratiomyidae</taxon>
        <taxon>Hermetiinae</taxon>
        <taxon>Hermetia</taxon>
    </lineage>
</organism>
<name>A0A7R8YWZ3_HERIL</name>
<accession>A0A7R8YWZ3</accession>
<keyword evidence="2" id="KW-1185">Reference proteome</keyword>
<dbReference type="AlphaFoldDB" id="A0A7R8YWZ3"/>
<evidence type="ECO:0000313" key="2">
    <source>
        <dbReference type="Proteomes" id="UP000594454"/>
    </source>
</evidence>
<dbReference type="Proteomes" id="UP000594454">
    <property type="component" value="Chromosome 4"/>
</dbReference>
<gene>
    <name evidence="1" type="ORF">HERILL_LOCUS10047</name>
</gene>
<proteinExistence type="predicted"/>
<reference evidence="1 2" key="1">
    <citation type="submission" date="2020-11" db="EMBL/GenBank/DDBJ databases">
        <authorList>
            <person name="Wallbank WR R."/>
            <person name="Pardo Diaz C."/>
            <person name="Kozak K."/>
            <person name="Martin S."/>
            <person name="Jiggins C."/>
            <person name="Moest M."/>
            <person name="Warren A I."/>
            <person name="Generalovic N T."/>
            <person name="Byers J.R.P. K."/>
            <person name="Montejo-Kovacevich G."/>
            <person name="Yen C E."/>
        </authorList>
    </citation>
    <scope>NUCLEOTIDE SEQUENCE [LARGE SCALE GENOMIC DNA]</scope>
</reference>
<dbReference type="EMBL" id="LR899012">
    <property type="protein sequence ID" value="CAD7087331.1"/>
    <property type="molecule type" value="Genomic_DNA"/>
</dbReference>